<dbReference type="Gene3D" id="1.20.1540.10">
    <property type="entry name" value="Rhomboid-like"/>
    <property type="match status" value="1"/>
</dbReference>
<evidence type="ECO:0000256" key="2">
    <source>
        <dbReference type="ARBA" id="ARBA00022692"/>
    </source>
</evidence>
<dbReference type="AlphaFoldDB" id="A0A1F5FJ25"/>
<evidence type="ECO:0000256" key="1">
    <source>
        <dbReference type="ARBA" id="ARBA00004141"/>
    </source>
</evidence>
<feature type="transmembrane region" description="Helical" evidence="5">
    <location>
        <begin position="132"/>
        <end position="151"/>
    </location>
</feature>
<feature type="transmembrane region" description="Helical" evidence="5">
    <location>
        <begin position="158"/>
        <end position="181"/>
    </location>
</feature>
<evidence type="ECO:0000259" key="6">
    <source>
        <dbReference type="Pfam" id="PF01694"/>
    </source>
</evidence>
<dbReference type="Proteomes" id="UP000177187">
    <property type="component" value="Unassembled WGS sequence"/>
</dbReference>
<dbReference type="SUPFAM" id="SSF144091">
    <property type="entry name" value="Rhomboid-like"/>
    <property type="match status" value="1"/>
</dbReference>
<dbReference type="InterPro" id="IPR035952">
    <property type="entry name" value="Rhomboid-like_sf"/>
</dbReference>
<accession>A0A1F5FJ25</accession>
<dbReference type="PANTHER" id="PTHR43066">
    <property type="entry name" value="RHOMBOID-RELATED PROTEIN"/>
    <property type="match status" value="1"/>
</dbReference>
<evidence type="ECO:0000256" key="4">
    <source>
        <dbReference type="ARBA" id="ARBA00023136"/>
    </source>
</evidence>
<comment type="subcellular location">
    <subcellularLocation>
        <location evidence="1">Membrane</location>
        <topology evidence="1">Multi-pass membrane protein</topology>
    </subcellularLocation>
</comment>
<dbReference type="PANTHER" id="PTHR43066:SF11">
    <property type="entry name" value="PEPTIDASE S54 RHOMBOID DOMAIN-CONTAINING PROTEIN"/>
    <property type="match status" value="1"/>
</dbReference>
<reference evidence="7 8" key="1">
    <citation type="journal article" date="2016" name="Nat. Commun.">
        <title>Thousands of microbial genomes shed light on interconnected biogeochemical processes in an aquifer system.</title>
        <authorList>
            <person name="Anantharaman K."/>
            <person name="Brown C.T."/>
            <person name="Hug L.A."/>
            <person name="Sharon I."/>
            <person name="Castelle C.J."/>
            <person name="Probst A.J."/>
            <person name="Thomas B.C."/>
            <person name="Singh A."/>
            <person name="Wilkins M.J."/>
            <person name="Karaoz U."/>
            <person name="Brodie E.L."/>
            <person name="Williams K.H."/>
            <person name="Hubbard S.S."/>
            <person name="Banfield J.F."/>
        </authorList>
    </citation>
    <scope>NUCLEOTIDE SEQUENCE [LARGE SCALE GENOMIC DNA]</scope>
</reference>
<feature type="transmembrane region" description="Helical" evidence="5">
    <location>
        <begin position="201"/>
        <end position="219"/>
    </location>
</feature>
<keyword evidence="2 5" id="KW-0812">Transmembrane</keyword>
<evidence type="ECO:0000256" key="3">
    <source>
        <dbReference type="ARBA" id="ARBA00022989"/>
    </source>
</evidence>
<keyword evidence="4 5" id="KW-0472">Membrane</keyword>
<evidence type="ECO:0000313" key="8">
    <source>
        <dbReference type="Proteomes" id="UP000177187"/>
    </source>
</evidence>
<feature type="domain" description="Peptidase S54 rhomboid" evidence="6">
    <location>
        <begin position="70"/>
        <end position="221"/>
    </location>
</feature>
<dbReference type="InterPro" id="IPR022764">
    <property type="entry name" value="Peptidase_S54_rhomboid_dom"/>
</dbReference>
<dbReference type="Pfam" id="PF01694">
    <property type="entry name" value="Rhomboid"/>
    <property type="match status" value="1"/>
</dbReference>
<dbReference type="GO" id="GO:0016020">
    <property type="term" value="C:membrane"/>
    <property type="evidence" value="ECO:0007669"/>
    <property type="project" value="UniProtKB-SubCell"/>
</dbReference>
<feature type="transmembrane region" description="Helical" evidence="5">
    <location>
        <begin position="108"/>
        <end position="126"/>
    </location>
</feature>
<organism evidence="7 8">
    <name type="scientific">Candidatus Coatesbacteria bacterium RBG_13_66_14</name>
    <dbReference type="NCBI Taxonomy" id="1817816"/>
    <lineage>
        <taxon>Bacteria</taxon>
        <taxon>Candidatus Coatesiibacteriota</taxon>
    </lineage>
</organism>
<sequence>MIPLKDDIKHRSFPYVNIALIAINIAVFIFELVIGDRLSRVLHANAFVPADYTVGFTQALDRYGFIKLLYSPFVSLFLHGSVVHVAGNMLFLFVFGDNVEDRLGHFRYLAFYVLCGLAATAVHFIVNTVSPYPIIGASGAIAGVLGAYLILFPKARILTLVPLVIIFWAIRIPAFVVLPFWFITQLFSGWQAITSEMDSGVAWFAHIGGFVAGGLYLWFNRRRFRSIEELPEPIAVYGDND</sequence>
<comment type="caution">
    <text evidence="7">The sequence shown here is derived from an EMBL/GenBank/DDBJ whole genome shotgun (WGS) entry which is preliminary data.</text>
</comment>
<keyword evidence="3 5" id="KW-1133">Transmembrane helix</keyword>
<dbReference type="FunFam" id="1.20.1540.10:FF:000027">
    <property type="entry name" value="Rhomboid family intramembrane serine protease"/>
    <property type="match status" value="1"/>
</dbReference>
<feature type="transmembrane region" description="Helical" evidence="5">
    <location>
        <begin position="12"/>
        <end position="34"/>
    </location>
</feature>
<dbReference type="GO" id="GO:0004252">
    <property type="term" value="F:serine-type endopeptidase activity"/>
    <property type="evidence" value="ECO:0007669"/>
    <property type="project" value="InterPro"/>
</dbReference>
<evidence type="ECO:0000313" key="7">
    <source>
        <dbReference type="EMBL" id="OGD79591.1"/>
    </source>
</evidence>
<proteinExistence type="predicted"/>
<name>A0A1F5FJ25_9BACT</name>
<protein>
    <recommendedName>
        <fullName evidence="6">Peptidase S54 rhomboid domain-containing protein</fullName>
    </recommendedName>
</protein>
<evidence type="ECO:0000256" key="5">
    <source>
        <dbReference type="SAM" id="Phobius"/>
    </source>
</evidence>
<feature type="transmembrane region" description="Helical" evidence="5">
    <location>
        <begin position="73"/>
        <end position="96"/>
    </location>
</feature>
<dbReference type="STRING" id="1817816.A2Y64_08005"/>
<dbReference type="EMBL" id="MFAF01000006">
    <property type="protein sequence ID" value="OGD79591.1"/>
    <property type="molecule type" value="Genomic_DNA"/>
</dbReference>
<gene>
    <name evidence="7" type="ORF">A2Y64_08005</name>
</gene>